<dbReference type="NCBIfam" id="TIGR02669">
    <property type="entry name" value="SpoIID_LytB"/>
    <property type="match status" value="1"/>
</dbReference>
<reference evidence="3 4" key="1">
    <citation type="submission" date="2023-07" db="EMBL/GenBank/DDBJ databases">
        <title>Novel species in genus Planococcus.</title>
        <authorList>
            <person name="Ning S."/>
        </authorList>
    </citation>
    <scope>NUCLEOTIDE SEQUENCE [LARGE SCALE GENOMIC DNA]</scope>
    <source>
        <strain evidence="3 4">N017</strain>
    </source>
</reference>
<sequence>MKSIIKGFALIVFFSLLAVTIPTESASAADFTVKVKLNNKLGPSATYHFVPKGVSVLKEAPTVVLAKDRKYTVTVSAGKLVVKEGTKILASGLSTVTIEPKIYAKENHLYLYKGALTEAHPYMGTILFKLSGTALMQPVNMLQFEDYLKGVVPSESPASWGSPTNRGMEALKAQAIAARSYVFSKMNQSSLEIDDTTTYQVYQGFIWDPLSPKYLRDYQYSNQAVTETEGQILTYVKADGKKGFVTAFFSSSNGGQTELAEQYWSSPLPYITKSQKDPYDTSNVLWKLTWLKQQLPASLNVQKPESWWDITAEYNLNSSMVANSQSREAFKNYKAYVLSKAKAVNPAIESIKIASIDSIKTGDYENTGKVKETKVDVSYYARTKTNNALAYDMAAGAASKTLSGIDRYETAAQIAAEYVGAAKAKTIVFGRGDVPADALAGTVLAHKNKAPIMLVRHNSIPASVEQFLSEKTEVGATIYLLGGESAISSELKDELAQKGFKTIRLAGKDRTGTSLAIAKEIGSSSNVMFASGNDDSSDALSASAYAAYKQIPIIIQRGTKLAEQTKLFLKENASSSATIIGGKGVVPETVETELAALNIKSDRISGSSRVDTSIAINQELPLTGKSVVIGNGYKFIDALAGSVLAAKTGSPIVLLDPNPAKLPAAFFESMPTKNEAFYLGGSGVISEDLKAAINQYVGKAINKHQMTLTFNGSKSLNGNPSMTTFRTTLGGVNLKSLQYGIIDQEDRFIMDGSGFGHGIGLSQWGSYKRAKDGQKADDILKFYYQGVTIELTSSFVK</sequence>
<evidence type="ECO:0000313" key="4">
    <source>
        <dbReference type="Proteomes" id="UP001172142"/>
    </source>
</evidence>
<dbReference type="Pfam" id="PF04122">
    <property type="entry name" value="CW_binding_2"/>
    <property type="match status" value="3"/>
</dbReference>
<keyword evidence="4" id="KW-1185">Reference proteome</keyword>
<dbReference type="InterPro" id="IPR007253">
    <property type="entry name" value="Cell_wall-bd_2"/>
</dbReference>
<feature type="chain" id="PRO_5045802066" evidence="1">
    <location>
        <begin position="29"/>
        <end position="797"/>
    </location>
</feature>
<accession>A0ABT8NA07</accession>
<dbReference type="RefSeq" id="WP_301855215.1">
    <property type="nucleotide sequence ID" value="NZ_JAUJWU010000001.1"/>
</dbReference>
<dbReference type="PANTHER" id="PTHR30032:SF8">
    <property type="entry name" value="GERMINATION-SPECIFIC N-ACETYLMURAMOYL-L-ALANINE AMIDASE"/>
    <property type="match status" value="1"/>
</dbReference>
<dbReference type="Pfam" id="PF08486">
    <property type="entry name" value="SpoIID"/>
    <property type="match status" value="1"/>
</dbReference>
<dbReference type="InterPro" id="IPR013486">
    <property type="entry name" value="SpoIID/LytB"/>
</dbReference>
<name>A0ABT8NA07_9BACL</name>
<dbReference type="Gene3D" id="3.40.50.12090">
    <property type="match status" value="2"/>
</dbReference>
<organism evidence="3 4">
    <name type="scientific">Planococcus shenhongbingii</name>
    <dbReference type="NCBI Taxonomy" id="3058398"/>
    <lineage>
        <taxon>Bacteria</taxon>
        <taxon>Bacillati</taxon>
        <taxon>Bacillota</taxon>
        <taxon>Bacilli</taxon>
        <taxon>Bacillales</taxon>
        <taxon>Caryophanaceae</taxon>
        <taxon>Planococcus</taxon>
    </lineage>
</organism>
<proteinExistence type="predicted"/>
<evidence type="ECO:0000259" key="2">
    <source>
        <dbReference type="Pfam" id="PF08486"/>
    </source>
</evidence>
<dbReference type="Proteomes" id="UP001172142">
    <property type="component" value="Unassembled WGS sequence"/>
</dbReference>
<dbReference type="InterPro" id="IPR051922">
    <property type="entry name" value="Bact_Sporulation_Assoc"/>
</dbReference>
<dbReference type="InterPro" id="IPR013693">
    <property type="entry name" value="SpoIID/LytB_N"/>
</dbReference>
<protein>
    <submittedName>
        <fullName evidence="3">SpoIID/LytB domain-containing protein</fullName>
    </submittedName>
</protein>
<keyword evidence="1" id="KW-0732">Signal</keyword>
<comment type="caution">
    <text evidence="3">The sequence shown here is derived from an EMBL/GenBank/DDBJ whole genome shotgun (WGS) entry which is preliminary data.</text>
</comment>
<feature type="domain" description="Sporulation stage II protein D amidase enhancer LytB N-terminal" evidence="2">
    <location>
        <begin position="136"/>
        <end position="235"/>
    </location>
</feature>
<dbReference type="EMBL" id="JAUJWU010000001">
    <property type="protein sequence ID" value="MDN7244719.1"/>
    <property type="molecule type" value="Genomic_DNA"/>
</dbReference>
<gene>
    <name evidence="3" type="ORF">QWY13_04360</name>
</gene>
<evidence type="ECO:0000313" key="3">
    <source>
        <dbReference type="EMBL" id="MDN7244719.1"/>
    </source>
</evidence>
<feature type="signal peptide" evidence="1">
    <location>
        <begin position="1"/>
        <end position="28"/>
    </location>
</feature>
<dbReference type="PANTHER" id="PTHR30032">
    <property type="entry name" value="N-ACETYLMURAMOYL-L-ALANINE AMIDASE-RELATED"/>
    <property type="match status" value="1"/>
</dbReference>
<evidence type="ECO:0000256" key="1">
    <source>
        <dbReference type="SAM" id="SignalP"/>
    </source>
</evidence>